<dbReference type="PANTHER" id="PTHR28271">
    <property type="entry name" value="54S RIBOSOMAL PROTEIN L31, MITOCHONDRIAL"/>
    <property type="match status" value="1"/>
</dbReference>
<gene>
    <name evidence="2" type="ORF">G7K_0020-t1</name>
</gene>
<organism evidence="2 3">
    <name type="scientific">Saitoella complicata (strain BCRC 22490 / CBS 7301 / JCM 7358 / NBRC 10748 / NRRL Y-17804)</name>
    <dbReference type="NCBI Taxonomy" id="698492"/>
    <lineage>
        <taxon>Eukaryota</taxon>
        <taxon>Fungi</taxon>
        <taxon>Dikarya</taxon>
        <taxon>Ascomycota</taxon>
        <taxon>Taphrinomycotina</taxon>
        <taxon>Taphrinomycotina incertae sedis</taxon>
        <taxon>Saitoella</taxon>
    </lineage>
</organism>
<comment type="caution">
    <text evidence="2">The sequence shown here is derived from an EMBL/GenBank/DDBJ whole genome shotgun (WGS) entry which is preliminary data.</text>
</comment>
<dbReference type="InterPro" id="IPR016340">
    <property type="entry name" value="Ribosomal_mL60"/>
</dbReference>
<evidence type="ECO:0000313" key="2">
    <source>
        <dbReference type="EMBL" id="GAO45768.1"/>
    </source>
</evidence>
<keyword evidence="1" id="KW-0496">Mitochondrion</keyword>
<comment type="subcellular location">
    <subcellularLocation>
        <location evidence="1">Mitochondrion</location>
    </subcellularLocation>
</comment>
<sequence length="111" mass="13052">MFGAFRPSQPVFGGLLWKIPYRLSSPRKFRQRKRLQAVDAVINTLSKALASTNETCHALEKVKKELIPESEMLPRDKYWVFSKKHENFTKGVHKVPKWTRISHPRERPYGF</sequence>
<dbReference type="PIRSF" id="PIRSF002216">
    <property type="entry name" value="MRPL31_prd"/>
    <property type="match status" value="1"/>
</dbReference>
<dbReference type="AlphaFoldDB" id="A0A0E9N7I3"/>
<dbReference type="EMBL" id="BACD03000001">
    <property type="protein sequence ID" value="GAO45768.1"/>
    <property type="molecule type" value="Genomic_DNA"/>
</dbReference>
<accession>A0A0E9N7I3</accession>
<dbReference type="STRING" id="698492.A0A0E9N7I3"/>
<comment type="subunit">
    <text evidence="1">Component of the mitochondrial large ribosomal subunit.</text>
</comment>
<reference evidence="2 3" key="2">
    <citation type="journal article" date="2014" name="J. Gen. Appl. Microbiol.">
        <title>The early diverging ascomycetous budding yeast Saitoella complicata has three histone deacetylases belonging to the Clr6, Hos2, and Rpd3 lineages.</title>
        <authorList>
            <person name="Nishida H."/>
            <person name="Matsumoto T."/>
            <person name="Kondo S."/>
            <person name="Hamamoto M."/>
            <person name="Yoshikawa H."/>
        </authorList>
    </citation>
    <scope>NUCLEOTIDE SEQUENCE [LARGE SCALE GENOMIC DNA]</scope>
    <source>
        <strain evidence="2 3">NRRL Y-17804</strain>
    </source>
</reference>
<evidence type="ECO:0000256" key="1">
    <source>
        <dbReference type="PIRNR" id="PIRNR002216"/>
    </source>
</evidence>
<keyword evidence="1" id="KW-0687">Ribonucleoprotein</keyword>
<dbReference type="Pfam" id="PF09784">
    <property type="entry name" value="L31"/>
    <property type="match status" value="1"/>
</dbReference>
<dbReference type="OMA" id="KYTVFDR"/>
<evidence type="ECO:0000313" key="3">
    <source>
        <dbReference type="Proteomes" id="UP000033140"/>
    </source>
</evidence>
<name>A0A0E9N7I3_SAICN</name>
<reference evidence="2 3" key="1">
    <citation type="journal article" date="2011" name="J. Gen. Appl. Microbiol.">
        <title>Draft genome sequencing of the enigmatic yeast Saitoella complicata.</title>
        <authorList>
            <person name="Nishida H."/>
            <person name="Hamamoto M."/>
            <person name="Sugiyama J."/>
        </authorList>
    </citation>
    <scope>NUCLEOTIDE SEQUENCE [LARGE SCALE GENOMIC DNA]</scope>
    <source>
        <strain evidence="2 3">NRRL Y-17804</strain>
    </source>
</reference>
<dbReference type="GO" id="GO:0032543">
    <property type="term" value="P:mitochondrial translation"/>
    <property type="evidence" value="ECO:0007669"/>
    <property type="project" value="UniProtKB-UniRule"/>
</dbReference>
<dbReference type="GO" id="GO:0003735">
    <property type="term" value="F:structural constituent of ribosome"/>
    <property type="evidence" value="ECO:0007669"/>
    <property type="project" value="UniProtKB-UniRule"/>
</dbReference>
<dbReference type="RefSeq" id="XP_019025419.1">
    <property type="nucleotide sequence ID" value="XM_019169286.1"/>
</dbReference>
<dbReference type="OrthoDB" id="2332379at2759"/>
<protein>
    <recommendedName>
        <fullName evidence="1">Large ribosomal subunit protein mL60</fullName>
    </recommendedName>
</protein>
<reference evidence="2 3" key="3">
    <citation type="journal article" date="2015" name="Genome Announc.">
        <title>Draft Genome Sequence of the Archiascomycetous Yeast Saitoella complicata.</title>
        <authorList>
            <person name="Yamauchi K."/>
            <person name="Kondo S."/>
            <person name="Hamamoto M."/>
            <person name="Takahashi Y."/>
            <person name="Ogura Y."/>
            <person name="Hayashi T."/>
            <person name="Nishida H."/>
        </authorList>
    </citation>
    <scope>NUCLEOTIDE SEQUENCE [LARGE SCALE GENOMIC DNA]</scope>
    <source>
        <strain evidence="2 3">NRRL Y-17804</strain>
    </source>
</reference>
<dbReference type="PANTHER" id="PTHR28271:SF1">
    <property type="entry name" value="LARGE RIBOSOMAL SUBUNIT PROTEIN ML60"/>
    <property type="match status" value="1"/>
</dbReference>
<proteinExistence type="predicted"/>
<dbReference type="GO" id="GO:0005762">
    <property type="term" value="C:mitochondrial large ribosomal subunit"/>
    <property type="evidence" value="ECO:0007669"/>
    <property type="project" value="UniProtKB-UniRule"/>
</dbReference>
<dbReference type="Proteomes" id="UP000033140">
    <property type="component" value="Unassembled WGS sequence"/>
</dbReference>
<keyword evidence="1" id="KW-0689">Ribosomal protein</keyword>
<keyword evidence="3" id="KW-1185">Reference proteome</keyword>